<name>A0A0F9SKN9_9ZZZZ</name>
<evidence type="ECO:0000313" key="1">
    <source>
        <dbReference type="EMBL" id="KKN62927.1"/>
    </source>
</evidence>
<dbReference type="EMBL" id="LAZR01000607">
    <property type="protein sequence ID" value="KKN62927.1"/>
    <property type="molecule type" value="Genomic_DNA"/>
</dbReference>
<dbReference type="AlphaFoldDB" id="A0A0F9SKN9"/>
<proteinExistence type="predicted"/>
<comment type="caution">
    <text evidence="1">The sequence shown here is derived from an EMBL/GenBank/DDBJ whole genome shotgun (WGS) entry which is preliminary data.</text>
</comment>
<protein>
    <submittedName>
        <fullName evidence="1">Uncharacterized protein</fullName>
    </submittedName>
</protein>
<gene>
    <name evidence="1" type="ORF">LCGC14_0506980</name>
</gene>
<accession>A0A0F9SKN9</accession>
<reference evidence="1" key="1">
    <citation type="journal article" date="2015" name="Nature">
        <title>Complex archaea that bridge the gap between prokaryotes and eukaryotes.</title>
        <authorList>
            <person name="Spang A."/>
            <person name="Saw J.H."/>
            <person name="Jorgensen S.L."/>
            <person name="Zaremba-Niedzwiedzka K."/>
            <person name="Martijn J."/>
            <person name="Lind A.E."/>
            <person name="van Eijk R."/>
            <person name="Schleper C."/>
            <person name="Guy L."/>
            <person name="Ettema T.J."/>
        </authorList>
    </citation>
    <scope>NUCLEOTIDE SEQUENCE</scope>
</reference>
<sequence length="79" mass="8741">MRPPAACQTETLLNGSSCDLQYCPDCKMIHLILGSITLHLSETHFQEFASDLGKGVFKLKSRKMPSFDLSNDSVVTLHS</sequence>
<organism evidence="1">
    <name type="scientific">marine sediment metagenome</name>
    <dbReference type="NCBI Taxonomy" id="412755"/>
    <lineage>
        <taxon>unclassified sequences</taxon>
        <taxon>metagenomes</taxon>
        <taxon>ecological metagenomes</taxon>
    </lineage>
</organism>